<proteinExistence type="predicted"/>
<gene>
    <name evidence="1" type="ORF">AFUS01_LOCUS42949</name>
</gene>
<dbReference type="EMBL" id="CAJVCH010569787">
    <property type="protein sequence ID" value="CAG7833310.1"/>
    <property type="molecule type" value="Genomic_DNA"/>
</dbReference>
<evidence type="ECO:0000313" key="1">
    <source>
        <dbReference type="EMBL" id="CAG7833310.1"/>
    </source>
</evidence>
<keyword evidence="2" id="KW-1185">Reference proteome</keyword>
<organism evidence="1 2">
    <name type="scientific">Allacma fusca</name>
    <dbReference type="NCBI Taxonomy" id="39272"/>
    <lineage>
        <taxon>Eukaryota</taxon>
        <taxon>Metazoa</taxon>
        <taxon>Ecdysozoa</taxon>
        <taxon>Arthropoda</taxon>
        <taxon>Hexapoda</taxon>
        <taxon>Collembola</taxon>
        <taxon>Symphypleona</taxon>
        <taxon>Sminthuridae</taxon>
        <taxon>Allacma</taxon>
    </lineage>
</organism>
<comment type="caution">
    <text evidence="1">The sequence shown here is derived from an EMBL/GenBank/DDBJ whole genome shotgun (WGS) entry which is preliminary data.</text>
</comment>
<evidence type="ECO:0000313" key="2">
    <source>
        <dbReference type="Proteomes" id="UP000708208"/>
    </source>
</evidence>
<reference evidence="1" key="1">
    <citation type="submission" date="2021-06" db="EMBL/GenBank/DDBJ databases">
        <authorList>
            <person name="Hodson N. C."/>
            <person name="Mongue J. A."/>
            <person name="Jaron S. K."/>
        </authorList>
    </citation>
    <scope>NUCLEOTIDE SEQUENCE</scope>
</reference>
<feature type="non-terminal residue" evidence="1">
    <location>
        <position position="26"/>
    </location>
</feature>
<name>A0A8J2PR55_9HEXA</name>
<protein>
    <submittedName>
        <fullName evidence="1">Uncharacterized protein</fullName>
    </submittedName>
</protein>
<dbReference type="AlphaFoldDB" id="A0A8J2PR55"/>
<sequence>MYFLVLGVTLWVLKLSAATKPVTGLT</sequence>
<dbReference type="Proteomes" id="UP000708208">
    <property type="component" value="Unassembled WGS sequence"/>
</dbReference>
<accession>A0A8J2PR55</accession>